<keyword evidence="4" id="KW-1185">Reference proteome</keyword>
<sequence>MDRQWLRLPRSRRAAAALVAAAVATGLGLTQLPALHHTDALARAEQKAATPKPLDETAAVARARASGKPVEVTALRDASSTTWARPDGSFELEARAVPFRAKVHGTWQAIDTRLHRTRNGDWAPAAVNNPVVFSGGDRGDRATRSQARPHPAALSATQQPAGTDLVTLTTGGHRIALTWPGTLPAPVISGDRALYENVLPGVDLLLTARDSGFSNVLVVKNAEAAANPELAALSYTLTSPDLVFTLDPVSHAVHAEDSAGREIAVSPTPYMWDSAGKPATTQGDDPQPPRPSDSPAPDAGPSVNPTEEPEDRIDDHATHTPGDSDDTAVPSPAAYTAGSTTTPDVQPAAFTTDSHAASVLALDGLAGPQPGTHDALAAVTLTQEGALTLRPSTRLLTDDATVYPVFIDPSMSGHTNNWTTAYKPYPNSSFWNGINFNDGTDTARVGYESTTGGLSRSFFQLSLDSKLKGAAVTSGYFYAKETYSWSCSARSVQLWRTGGISSSTTWNNQPSWTAQVDSQSVAHGYSSSCPDNWVKFTATSLAQDAAENGWTKVTLGLRAADETSAYAWKKFEASSSNSPYLKITYNHKPTQPTGLDMTPGPTCDTSGVSTVGKSDITFSATASDPDGDLKYLDFELWQDGNSTTKITDGNHTVDASGHASVTVTSSQFTNGQKYWWRVRAIDSTGAASTYAPSGGDNCGFVYDDSKPNSPTVTSTDYPRENSTGSNWSTVPFGAAGSFTLTANGSTDTVAYRYSLNSSACNLSTSVSPGAGTTLSLQPKVAGPNILYVKAVDSAGNISDYTAYVFYVTPRDTSDAPGDTTGDAHPDLYVIDAKGNLRLYPGDGTGDIHRSLAAAHNGDKPLADGYWTDAVGTPALITHHADFVTGDGLTDLIARMPDGRLYAYPGDGYGGVDVSRRSEILLPDNAPDPATLTQILATGDLTADGRPEMFATAGSTLWAFTGYTGAAFTSATPLLTSGWDNRDLVNIGDVNGDGWADLVYRTFNTDRLLLRLGSSDGHGGTSLASLATAAGSLTGADAEYGTGWSPTGIPLMTGTPDVNGDHVPDIWALISDGSVRIYVATPTWAGSSATQTIISGGWSDKKAFG</sequence>
<evidence type="ECO:0000256" key="1">
    <source>
        <dbReference type="ARBA" id="ARBA00022729"/>
    </source>
</evidence>
<comment type="caution">
    <text evidence="3">The sequence shown here is derived from an EMBL/GenBank/DDBJ whole genome shotgun (WGS) entry which is preliminary data.</text>
</comment>
<evidence type="ECO:0000313" key="3">
    <source>
        <dbReference type="EMBL" id="MFD1658213.1"/>
    </source>
</evidence>
<reference evidence="4" key="1">
    <citation type="journal article" date="2019" name="Int. J. Syst. Evol. Microbiol.">
        <title>The Global Catalogue of Microorganisms (GCM) 10K type strain sequencing project: providing services to taxonomists for standard genome sequencing and annotation.</title>
        <authorList>
            <consortium name="The Broad Institute Genomics Platform"/>
            <consortium name="The Broad Institute Genome Sequencing Center for Infectious Disease"/>
            <person name="Wu L."/>
            <person name="Ma J."/>
        </authorList>
    </citation>
    <scope>NUCLEOTIDE SEQUENCE [LARGE SCALE GENOMIC DNA]</scope>
    <source>
        <strain evidence="4">CGMCC 1.12470</strain>
    </source>
</reference>
<dbReference type="Gene3D" id="2.60.40.10">
    <property type="entry name" value="Immunoglobulins"/>
    <property type="match status" value="1"/>
</dbReference>
<accession>A0ABW4IP16</accession>
<dbReference type="RefSeq" id="WP_381080107.1">
    <property type="nucleotide sequence ID" value="NZ_JBHUDX010000020.1"/>
</dbReference>
<organism evidence="3 4">
    <name type="scientific">Streptomyces caeni</name>
    <dbReference type="NCBI Taxonomy" id="2307231"/>
    <lineage>
        <taxon>Bacteria</taxon>
        <taxon>Bacillati</taxon>
        <taxon>Actinomycetota</taxon>
        <taxon>Actinomycetes</taxon>
        <taxon>Kitasatosporales</taxon>
        <taxon>Streptomycetaceae</taxon>
        <taxon>Streptomyces</taxon>
    </lineage>
</organism>
<dbReference type="InterPro" id="IPR013517">
    <property type="entry name" value="FG-GAP"/>
</dbReference>
<keyword evidence="1" id="KW-0732">Signal</keyword>
<dbReference type="Proteomes" id="UP001597261">
    <property type="component" value="Unassembled WGS sequence"/>
</dbReference>
<name>A0ABW4IP16_9ACTN</name>
<dbReference type="EMBL" id="JBHUDX010000020">
    <property type="protein sequence ID" value="MFD1658213.1"/>
    <property type="molecule type" value="Genomic_DNA"/>
</dbReference>
<proteinExistence type="predicted"/>
<feature type="compositionally biased region" description="Polar residues" evidence="2">
    <location>
        <begin position="337"/>
        <end position="348"/>
    </location>
</feature>
<dbReference type="Pfam" id="PF13517">
    <property type="entry name" value="FG-GAP_3"/>
    <property type="match status" value="1"/>
</dbReference>
<evidence type="ECO:0000256" key="2">
    <source>
        <dbReference type="SAM" id="MobiDB-lite"/>
    </source>
</evidence>
<protein>
    <submittedName>
        <fullName evidence="3">FG-GAP-like repeat-containing protein</fullName>
    </submittedName>
</protein>
<feature type="region of interest" description="Disordered" evidence="2">
    <location>
        <begin position="268"/>
        <end position="348"/>
    </location>
</feature>
<dbReference type="InterPro" id="IPR013783">
    <property type="entry name" value="Ig-like_fold"/>
</dbReference>
<dbReference type="InterPro" id="IPR028994">
    <property type="entry name" value="Integrin_alpha_N"/>
</dbReference>
<gene>
    <name evidence="3" type="ORF">ACFSL4_08295</name>
</gene>
<dbReference type="SUPFAM" id="SSF69318">
    <property type="entry name" value="Integrin alpha N-terminal domain"/>
    <property type="match status" value="1"/>
</dbReference>
<feature type="region of interest" description="Disordered" evidence="2">
    <location>
        <begin position="129"/>
        <end position="159"/>
    </location>
</feature>
<evidence type="ECO:0000313" key="4">
    <source>
        <dbReference type="Proteomes" id="UP001597261"/>
    </source>
</evidence>